<proteinExistence type="predicted"/>
<dbReference type="EMBL" id="JBBNAG010000013">
    <property type="protein sequence ID" value="KAK9083745.1"/>
    <property type="molecule type" value="Genomic_DNA"/>
</dbReference>
<organism evidence="2 3">
    <name type="scientific">Stephania cephalantha</name>
    <dbReference type="NCBI Taxonomy" id="152367"/>
    <lineage>
        <taxon>Eukaryota</taxon>
        <taxon>Viridiplantae</taxon>
        <taxon>Streptophyta</taxon>
        <taxon>Embryophyta</taxon>
        <taxon>Tracheophyta</taxon>
        <taxon>Spermatophyta</taxon>
        <taxon>Magnoliopsida</taxon>
        <taxon>Ranunculales</taxon>
        <taxon>Menispermaceae</taxon>
        <taxon>Menispermoideae</taxon>
        <taxon>Cissampelideae</taxon>
        <taxon>Stephania</taxon>
    </lineage>
</organism>
<evidence type="ECO:0000313" key="3">
    <source>
        <dbReference type="Proteomes" id="UP001419268"/>
    </source>
</evidence>
<feature type="compositionally biased region" description="Basic and acidic residues" evidence="1">
    <location>
        <begin position="50"/>
        <end position="67"/>
    </location>
</feature>
<gene>
    <name evidence="2" type="ORF">Scep_030216</name>
</gene>
<protein>
    <submittedName>
        <fullName evidence="2">Uncharacterized protein</fullName>
    </submittedName>
</protein>
<sequence length="192" mass="20506">MGRTVKQGNLAVDFGACKSRLSHSATPTSSRFDVLATTLEDSMETFPDLVEKNKDIDNSSSIRRETTKLNSTNGSGPNTTKEVWKRKKKAPYKPGPSTSTTGSQSEKENISPNLASSILGSATHSTLGRIGAALADNQNRCPPTPSSLNRSGNSTKPPDRLKGVSMKSDLKIRSEAANRGKDAKTHATDVSM</sequence>
<evidence type="ECO:0000256" key="1">
    <source>
        <dbReference type="SAM" id="MobiDB-lite"/>
    </source>
</evidence>
<comment type="caution">
    <text evidence="2">The sequence shown here is derived from an EMBL/GenBank/DDBJ whole genome shotgun (WGS) entry which is preliminary data.</text>
</comment>
<feature type="compositionally biased region" description="Polar residues" evidence="1">
    <location>
        <begin position="136"/>
        <end position="156"/>
    </location>
</feature>
<reference evidence="2 3" key="1">
    <citation type="submission" date="2024-01" db="EMBL/GenBank/DDBJ databases">
        <title>Genome assemblies of Stephania.</title>
        <authorList>
            <person name="Yang L."/>
        </authorList>
    </citation>
    <scope>NUCLEOTIDE SEQUENCE [LARGE SCALE GENOMIC DNA]</scope>
    <source>
        <strain evidence="2">JXDWG</strain>
        <tissue evidence="2">Leaf</tissue>
    </source>
</reference>
<evidence type="ECO:0000313" key="2">
    <source>
        <dbReference type="EMBL" id="KAK9083745.1"/>
    </source>
</evidence>
<dbReference type="AlphaFoldDB" id="A0AAP0HID8"/>
<feature type="compositionally biased region" description="Basic and acidic residues" evidence="1">
    <location>
        <begin position="157"/>
        <end position="192"/>
    </location>
</feature>
<accession>A0AAP0HID8</accession>
<feature type="compositionally biased region" description="Polar residues" evidence="1">
    <location>
        <begin position="68"/>
        <end position="81"/>
    </location>
</feature>
<keyword evidence="3" id="KW-1185">Reference proteome</keyword>
<feature type="region of interest" description="Disordered" evidence="1">
    <location>
        <begin position="50"/>
        <end position="112"/>
    </location>
</feature>
<name>A0AAP0HID8_9MAGN</name>
<feature type="region of interest" description="Disordered" evidence="1">
    <location>
        <begin position="130"/>
        <end position="192"/>
    </location>
</feature>
<dbReference type="Proteomes" id="UP001419268">
    <property type="component" value="Unassembled WGS sequence"/>
</dbReference>